<proteinExistence type="predicted"/>
<dbReference type="Gene3D" id="3.30.70.270">
    <property type="match status" value="1"/>
</dbReference>
<comment type="caution">
    <text evidence="1">The sequence shown here is derived from an EMBL/GenBank/DDBJ whole genome shotgun (WGS) entry which is preliminary data.</text>
</comment>
<gene>
    <name evidence="1" type="ORF">BO83DRAFT_327498</name>
</gene>
<dbReference type="RefSeq" id="XP_025381778.1">
    <property type="nucleotide sequence ID" value="XM_025528091.1"/>
</dbReference>
<dbReference type="GeneID" id="37050053"/>
<dbReference type="AlphaFoldDB" id="A0A317UKP6"/>
<dbReference type="InterPro" id="IPR043128">
    <property type="entry name" value="Rev_trsase/Diguanyl_cyclase"/>
</dbReference>
<accession>A0A317UKP6</accession>
<dbReference type="EMBL" id="MSFU01000063">
    <property type="protein sequence ID" value="PWY61688.1"/>
    <property type="molecule type" value="Genomic_DNA"/>
</dbReference>
<sequence length="123" mass="14732">MLIYINNIIIYSHNINKYLRHLDTVLNILKINRIILSLSKYYFIYPFIKLLSHYISCLSITMTDDKVTAIHHIYFLTTVRELETNIIFFNYYQCFVDVRAEPPVRCDPAGHVSNTRSRITWIW</sequence>
<evidence type="ECO:0008006" key="3">
    <source>
        <dbReference type="Google" id="ProtNLM"/>
    </source>
</evidence>
<evidence type="ECO:0000313" key="1">
    <source>
        <dbReference type="EMBL" id="PWY61688.1"/>
    </source>
</evidence>
<evidence type="ECO:0000313" key="2">
    <source>
        <dbReference type="Proteomes" id="UP000246171"/>
    </source>
</evidence>
<dbReference type="VEuPathDB" id="FungiDB:BO83DRAFT_327498"/>
<keyword evidence="2" id="KW-1185">Reference proteome</keyword>
<reference evidence="1" key="1">
    <citation type="submission" date="2016-12" db="EMBL/GenBank/DDBJ databases">
        <title>The genomes of Aspergillus section Nigri reveals drivers in fungal speciation.</title>
        <authorList>
            <consortium name="DOE Joint Genome Institute"/>
            <person name="Vesth T.C."/>
            <person name="Nybo J."/>
            <person name="Theobald S."/>
            <person name="Brandl J."/>
            <person name="Frisvad J.C."/>
            <person name="Nielsen K.F."/>
            <person name="Lyhne E.K."/>
            <person name="Kogle M.E."/>
            <person name="Kuo A."/>
            <person name="Riley R."/>
            <person name="Clum A."/>
            <person name="Nolan M."/>
            <person name="Lipzen A."/>
            <person name="Salamov A."/>
            <person name="Henrissat B."/>
            <person name="Wiebenga A."/>
            <person name="De vries R.P."/>
            <person name="Grigoriev I.V."/>
            <person name="Mortensen U.H."/>
            <person name="Andersen M.R."/>
            <person name="Baker S.E."/>
        </authorList>
    </citation>
    <scope>NUCLEOTIDE SEQUENCE</scope>
    <source>
        <strain evidence="1">CBS 122712</strain>
    </source>
</reference>
<dbReference type="InterPro" id="IPR043502">
    <property type="entry name" value="DNA/RNA_pol_sf"/>
</dbReference>
<dbReference type="SUPFAM" id="SSF56672">
    <property type="entry name" value="DNA/RNA polymerases"/>
    <property type="match status" value="1"/>
</dbReference>
<organism evidence="1 2">
    <name type="scientific">Aspergillus eucalypticola (strain CBS 122712 / IBT 29274)</name>
    <dbReference type="NCBI Taxonomy" id="1448314"/>
    <lineage>
        <taxon>Eukaryota</taxon>
        <taxon>Fungi</taxon>
        <taxon>Dikarya</taxon>
        <taxon>Ascomycota</taxon>
        <taxon>Pezizomycotina</taxon>
        <taxon>Eurotiomycetes</taxon>
        <taxon>Eurotiomycetidae</taxon>
        <taxon>Eurotiales</taxon>
        <taxon>Aspergillaceae</taxon>
        <taxon>Aspergillus</taxon>
        <taxon>Aspergillus subgen. Circumdati</taxon>
    </lineage>
</organism>
<dbReference type="Proteomes" id="UP000246171">
    <property type="component" value="Unassembled WGS sequence"/>
</dbReference>
<protein>
    <recommendedName>
        <fullName evidence="3">Reverse transcriptase domain-containing protein</fullName>
    </recommendedName>
</protein>
<name>A0A317UKP6_ASPEC</name>